<evidence type="ECO:0000313" key="3">
    <source>
        <dbReference type="EMBL" id="KRL98957.1"/>
    </source>
</evidence>
<dbReference type="InterPro" id="IPR003797">
    <property type="entry name" value="DegV"/>
</dbReference>
<dbReference type="Proteomes" id="UP000051166">
    <property type="component" value="Unassembled WGS sequence"/>
</dbReference>
<proteinExistence type="predicted"/>
<keyword evidence="2" id="KW-0446">Lipid-binding</keyword>
<dbReference type="PATRIC" id="fig|1423801.4.peg.787"/>
<dbReference type="EMBL" id="AZFQ01000036">
    <property type="protein sequence ID" value="KRL98957.1"/>
    <property type="molecule type" value="Genomic_DNA"/>
</dbReference>
<keyword evidence="4" id="KW-1185">Reference proteome</keyword>
<dbReference type="AlphaFoldDB" id="A0A0R1UZU9"/>
<comment type="function">
    <text evidence="1">May bind long-chain fatty acids, such as palmitate, and may play a role in lipid transport or fatty acid metabolism.</text>
</comment>
<dbReference type="STRING" id="1423801.FD50_GL000776"/>
<reference evidence="3 4" key="1">
    <citation type="journal article" date="2015" name="Genome Announc.">
        <title>Expanding the biotechnology potential of lactobacilli through comparative genomics of 213 strains and associated genera.</title>
        <authorList>
            <person name="Sun Z."/>
            <person name="Harris H.M."/>
            <person name="McCann A."/>
            <person name="Guo C."/>
            <person name="Argimon S."/>
            <person name="Zhang W."/>
            <person name="Yang X."/>
            <person name="Jeffery I.B."/>
            <person name="Cooney J.C."/>
            <person name="Kagawa T.F."/>
            <person name="Liu W."/>
            <person name="Song Y."/>
            <person name="Salvetti E."/>
            <person name="Wrobel A."/>
            <person name="Rasinkangas P."/>
            <person name="Parkhill J."/>
            <person name="Rea M.C."/>
            <person name="O'Sullivan O."/>
            <person name="Ritari J."/>
            <person name="Douillard F.P."/>
            <person name="Paul Ross R."/>
            <person name="Yang R."/>
            <person name="Briner A.E."/>
            <person name="Felis G.E."/>
            <person name="de Vos W.M."/>
            <person name="Barrangou R."/>
            <person name="Klaenhammer T.R."/>
            <person name="Caufield P.W."/>
            <person name="Cui Y."/>
            <person name="Zhang H."/>
            <person name="O'Toole P.W."/>
        </authorList>
    </citation>
    <scope>NUCLEOTIDE SEQUENCE [LARGE SCALE GENOMIC DNA]</scope>
    <source>
        <strain evidence="3 4">DSM 16230</strain>
    </source>
</reference>
<dbReference type="Gene3D" id="3.30.1180.10">
    <property type="match status" value="1"/>
</dbReference>
<dbReference type="NCBIfam" id="TIGR00762">
    <property type="entry name" value="DegV"/>
    <property type="match status" value="1"/>
</dbReference>
<protein>
    <submittedName>
        <fullName evidence="3">DegV family protein</fullName>
    </submittedName>
</protein>
<evidence type="ECO:0000256" key="2">
    <source>
        <dbReference type="ARBA" id="ARBA00023121"/>
    </source>
</evidence>
<evidence type="ECO:0000256" key="1">
    <source>
        <dbReference type="ARBA" id="ARBA00003238"/>
    </source>
</evidence>
<dbReference type="PANTHER" id="PTHR33434">
    <property type="entry name" value="DEGV DOMAIN-CONTAINING PROTEIN DR_1986-RELATED"/>
    <property type="match status" value="1"/>
</dbReference>
<dbReference type="PROSITE" id="PS51482">
    <property type="entry name" value="DEGV"/>
    <property type="match status" value="1"/>
</dbReference>
<dbReference type="InterPro" id="IPR043168">
    <property type="entry name" value="DegV_C"/>
</dbReference>
<sequence length="292" mass="32468">MGAHLMKIAVVTDSTAYLSQKQIAENEIYVIPIPVIIDGQVYHEGQDITTEDFYQKLKTTTTFPSTSQPSIGELINFYESLGKKGYDAVISVHLASTISGFVQTLKGIAPEIKGIEVHPFDSQITVMLMGNMVIAAARMAKAGASVTEILQKLEELRTTTNECFIVDDLQNLVRGGRLSNATALIGSVLKIKPLLTFERQTHKIVAFDKVRSMKRAMKRVERIFANAQQQVDYPLRLIVIHGNDEAAALLWQQELAEKYPQYQVDLSYFGPVVGAHLGEKALALAWMRDIDK</sequence>
<evidence type="ECO:0000313" key="4">
    <source>
        <dbReference type="Proteomes" id="UP000051166"/>
    </source>
</evidence>
<organism evidence="3 4">
    <name type="scientific">Liquorilactobacillus satsumensis DSM 16230 = JCM 12392</name>
    <dbReference type="NCBI Taxonomy" id="1423801"/>
    <lineage>
        <taxon>Bacteria</taxon>
        <taxon>Bacillati</taxon>
        <taxon>Bacillota</taxon>
        <taxon>Bacilli</taxon>
        <taxon>Lactobacillales</taxon>
        <taxon>Lactobacillaceae</taxon>
        <taxon>Liquorilactobacillus</taxon>
    </lineage>
</organism>
<name>A0A0R1UZU9_9LACO</name>
<dbReference type="Pfam" id="PF02645">
    <property type="entry name" value="DegV"/>
    <property type="match status" value="1"/>
</dbReference>
<dbReference type="SUPFAM" id="SSF82549">
    <property type="entry name" value="DAK1/DegV-like"/>
    <property type="match status" value="1"/>
</dbReference>
<dbReference type="InterPro" id="IPR050270">
    <property type="entry name" value="DegV_domain_contain"/>
</dbReference>
<gene>
    <name evidence="3" type="ORF">FD50_GL000776</name>
</gene>
<comment type="caution">
    <text evidence="3">The sequence shown here is derived from an EMBL/GenBank/DDBJ whole genome shotgun (WGS) entry which is preliminary data.</text>
</comment>
<dbReference type="GO" id="GO:0008289">
    <property type="term" value="F:lipid binding"/>
    <property type="evidence" value="ECO:0007669"/>
    <property type="project" value="UniProtKB-KW"/>
</dbReference>
<dbReference type="Gene3D" id="3.40.50.10170">
    <property type="match status" value="1"/>
</dbReference>
<accession>A0A0R1UZU9</accession>
<dbReference type="PANTHER" id="PTHR33434:SF2">
    <property type="entry name" value="FATTY ACID-BINDING PROTEIN TM_1468"/>
    <property type="match status" value="1"/>
</dbReference>